<keyword evidence="2" id="KW-1185">Reference proteome</keyword>
<evidence type="ECO:0000313" key="1">
    <source>
        <dbReference type="EMBL" id="PWA94121.1"/>
    </source>
</evidence>
<name>A0A2U1Q7X8_ARTAN</name>
<sequence>MKQAVQKRQKVAGSKPLQLQNREFLLQDHVYQPKRAYNRSSLPFQKRSIQEYQRFKEQEEQKGNIQKNQLS</sequence>
<dbReference type="AlphaFoldDB" id="A0A2U1Q7X8"/>
<gene>
    <name evidence="1" type="ORF">CTI12_AA063730</name>
</gene>
<protein>
    <submittedName>
        <fullName evidence="1">Uncharacterized protein</fullName>
    </submittedName>
</protein>
<accession>A0A2U1Q7X8</accession>
<dbReference type="EMBL" id="PKPP01000334">
    <property type="protein sequence ID" value="PWA94121.1"/>
    <property type="molecule type" value="Genomic_DNA"/>
</dbReference>
<evidence type="ECO:0000313" key="2">
    <source>
        <dbReference type="Proteomes" id="UP000245207"/>
    </source>
</evidence>
<dbReference type="Proteomes" id="UP000245207">
    <property type="component" value="Unassembled WGS sequence"/>
</dbReference>
<proteinExistence type="predicted"/>
<organism evidence="1 2">
    <name type="scientific">Artemisia annua</name>
    <name type="common">Sweet wormwood</name>
    <dbReference type="NCBI Taxonomy" id="35608"/>
    <lineage>
        <taxon>Eukaryota</taxon>
        <taxon>Viridiplantae</taxon>
        <taxon>Streptophyta</taxon>
        <taxon>Embryophyta</taxon>
        <taxon>Tracheophyta</taxon>
        <taxon>Spermatophyta</taxon>
        <taxon>Magnoliopsida</taxon>
        <taxon>eudicotyledons</taxon>
        <taxon>Gunneridae</taxon>
        <taxon>Pentapetalae</taxon>
        <taxon>asterids</taxon>
        <taxon>campanulids</taxon>
        <taxon>Asterales</taxon>
        <taxon>Asteraceae</taxon>
        <taxon>Asteroideae</taxon>
        <taxon>Anthemideae</taxon>
        <taxon>Artemisiinae</taxon>
        <taxon>Artemisia</taxon>
    </lineage>
</organism>
<comment type="caution">
    <text evidence="1">The sequence shown here is derived from an EMBL/GenBank/DDBJ whole genome shotgun (WGS) entry which is preliminary data.</text>
</comment>
<dbReference type="OrthoDB" id="752362at2759"/>
<reference evidence="1 2" key="1">
    <citation type="journal article" date="2018" name="Mol. Plant">
        <title>The genome of Artemisia annua provides insight into the evolution of Asteraceae family and artemisinin biosynthesis.</title>
        <authorList>
            <person name="Shen Q."/>
            <person name="Zhang L."/>
            <person name="Liao Z."/>
            <person name="Wang S."/>
            <person name="Yan T."/>
            <person name="Shi P."/>
            <person name="Liu M."/>
            <person name="Fu X."/>
            <person name="Pan Q."/>
            <person name="Wang Y."/>
            <person name="Lv Z."/>
            <person name="Lu X."/>
            <person name="Zhang F."/>
            <person name="Jiang W."/>
            <person name="Ma Y."/>
            <person name="Chen M."/>
            <person name="Hao X."/>
            <person name="Li L."/>
            <person name="Tang Y."/>
            <person name="Lv G."/>
            <person name="Zhou Y."/>
            <person name="Sun X."/>
            <person name="Brodelius P.E."/>
            <person name="Rose J.K.C."/>
            <person name="Tang K."/>
        </authorList>
    </citation>
    <scope>NUCLEOTIDE SEQUENCE [LARGE SCALE GENOMIC DNA]</scope>
    <source>
        <strain evidence="2">cv. Huhao1</strain>
        <tissue evidence="1">Leaf</tissue>
    </source>
</reference>